<sequence>RLIQGNKRKLILERSAKCVQRIKCHDEPPLQLLRMRKRGYSNTEI</sequence>
<feature type="non-terminal residue" evidence="1">
    <location>
        <position position="1"/>
    </location>
</feature>
<reference evidence="1" key="2">
    <citation type="submission" date="2018-07" db="EMBL/GenBank/DDBJ databases">
        <authorList>
            <consortium name="NCBI Pathogen Detection Project"/>
        </authorList>
    </citation>
    <scope>NUCLEOTIDE SEQUENCE</scope>
    <source>
        <strain evidence="1">15-6134</strain>
    </source>
</reference>
<name>A0A739HH28_SALER</name>
<dbReference type="AlphaFoldDB" id="A0A739HH28"/>
<proteinExistence type="predicted"/>
<organism evidence="1">
    <name type="scientific">Salmonella enterica</name>
    <name type="common">Salmonella choleraesuis</name>
    <dbReference type="NCBI Taxonomy" id="28901"/>
    <lineage>
        <taxon>Bacteria</taxon>
        <taxon>Pseudomonadati</taxon>
        <taxon>Pseudomonadota</taxon>
        <taxon>Gammaproteobacteria</taxon>
        <taxon>Enterobacterales</taxon>
        <taxon>Enterobacteriaceae</taxon>
        <taxon>Salmonella</taxon>
    </lineage>
</organism>
<protein>
    <submittedName>
        <fullName evidence="1">Uncharacterized protein</fullName>
    </submittedName>
</protein>
<reference evidence="1" key="1">
    <citation type="journal article" date="2018" name="Genome Biol.">
        <title>SKESA: strategic k-mer extension for scrupulous assemblies.</title>
        <authorList>
            <person name="Souvorov A."/>
            <person name="Agarwala R."/>
            <person name="Lipman D.J."/>
        </authorList>
    </citation>
    <scope>NUCLEOTIDE SEQUENCE</scope>
    <source>
        <strain evidence="1">15-6134</strain>
    </source>
</reference>
<evidence type="ECO:0000313" key="1">
    <source>
        <dbReference type="EMBL" id="HAE9518132.1"/>
    </source>
</evidence>
<comment type="caution">
    <text evidence="1">The sequence shown here is derived from an EMBL/GenBank/DDBJ whole genome shotgun (WGS) entry which is preliminary data.</text>
</comment>
<dbReference type="EMBL" id="DAATMW010000085">
    <property type="protein sequence ID" value="HAE9518132.1"/>
    <property type="molecule type" value="Genomic_DNA"/>
</dbReference>
<gene>
    <name evidence="1" type="ORF">G4Y01_002803</name>
</gene>
<accession>A0A739HH28</accession>